<keyword evidence="11" id="KW-1185">Reference proteome</keyword>
<keyword evidence="4" id="KW-0442">Lipid degradation</keyword>
<dbReference type="PANTHER" id="PTHR11005">
    <property type="entry name" value="LYSOSOMAL ACID LIPASE-RELATED"/>
    <property type="match status" value="1"/>
</dbReference>
<feature type="signal peptide" evidence="8">
    <location>
        <begin position="1"/>
        <end position="17"/>
    </location>
</feature>
<reference evidence="10" key="1">
    <citation type="submission" date="2022-01" db="EMBL/GenBank/DDBJ databases">
        <authorList>
            <person name="King R."/>
        </authorList>
    </citation>
    <scope>NUCLEOTIDE SEQUENCE</scope>
</reference>
<keyword evidence="3" id="KW-0378">Hydrolase</keyword>
<evidence type="ECO:0000256" key="2">
    <source>
        <dbReference type="ARBA" id="ARBA00022729"/>
    </source>
</evidence>
<evidence type="ECO:0000259" key="9">
    <source>
        <dbReference type="Pfam" id="PF04083"/>
    </source>
</evidence>
<evidence type="ECO:0000256" key="1">
    <source>
        <dbReference type="ARBA" id="ARBA00010701"/>
    </source>
</evidence>
<feature type="chain" id="PRO_5040403563" description="Partial AB-hydrolase lipase domain-containing protein" evidence="8">
    <location>
        <begin position="18"/>
        <end position="476"/>
    </location>
</feature>
<dbReference type="SUPFAM" id="SSF53474">
    <property type="entry name" value="alpha/beta-Hydrolases"/>
    <property type="match status" value="1"/>
</dbReference>
<accession>A0A9P0CMV8</accession>
<name>A0A9P0CMV8_9CUCU</name>
<evidence type="ECO:0000313" key="11">
    <source>
        <dbReference type="Proteomes" id="UP001153636"/>
    </source>
</evidence>
<keyword evidence="6" id="KW-0325">Glycoprotein</keyword>
<protein>
    <recommendedName>
        <fullName evidence="9">Partial AB-hydrolase lipase domain-containing protein</fullName>
    </recommendedName>
</protein>
<dbReference type="Gene3D" id="3.40.50.1820">
    <property type="entry name" value="alpha/beta hydrolase"/>
    <property type="match status" value="1"/>
</dbReference>
<proteinExistence type="inferred from homology"/>
<keyword evidence="2 8" id="KW-0732">Signal</keyword>
<feature type="domain" description="Partial AB-hydrolase lipase" evidence="9">
    <location>
        <begin position="44"/>
        <end position="100"/>
    </location>
</feature>
<feature type="region of interest" description="Disordered" evidence="7">
    <location>
        <begin position="416"/>
        <end position="453"/>
    </location>
</feature>
<dbReference type="FunFam" id="3.40.50.1820:FF:000057">
    <property type="entry name" value="Lipase"/>
    <property type="match status" value="1"/>
</dbReference>
<evidence type="ECO:0000256" key="3">
    <source>
        <dbReference type="ARBA" id="ARBA00022801"/>
    </source>
</evidence>
<dbReference type="GO" id="GO:0016787">
    <property type="term" value="F:hydrolase activity"/>
    <property type="evidence" value="ECO:0007669"/>
    <property type="project" value="UniProtKB-KW"/>
</dbReference>
<evidence type="ECO:0000313" key="10">
    <source>
        <dbReference type="EMBL" id="CAH1105059.1"/>
    </source>
</evidence>
<gene>
    <name evidence="10" type="ORF">PSYICH_LOCUS6016</name>
</gene>
<dbReference type="AlphaFoldDB" id="A0A9P0CMV8"/>
<evidence type="ECO:0000256" key="5">
    <source>
        <dbReference type="ARBA" id="ARBA00023098"/>
    </source>
</evidence>
<dbReference type="EMBL" id="OV651830">
    <property type="protein sequence ID" value="CAH1105059.1"/>
    <property type="molecule type" value="Genomic_DNA"/>
</dbReference>
<dbReference type="OrthoDB" id="9974421at2759"/>
<evidence type="ECO:0000256" key="7">
    <source>
        <dbReference type="SAM" id="MobiDB-lite"/>
    </source>
</evidence>
<evidence type="ECO:0000256" key="6">
    <source>
        <dbReference type="ARBA" id="ARBA00023180"/>
    </source>
</evidence>
<sequence>MKTIFIATLCCISLACASVIIKADDVDLDEEEYKRQFGTFNIESLVKGFGYPFEKHSVTTKDGYILEIHRVQYSPSNDKTDNRPPVLVMHGLLGSSADFFHIGPGKSLPLRLADVGYDVWVGNNRGNTWSTKHQTLNPSKNETFWDFGLDELGSFDSPAIIDYILNQTKTKQLSLVGHSTGASQFFMMLASKPEYNKKVKVMTALGPVVYLKHTTSILLDLVNSKDYVAILAVEKKLKSKQFLTRSLILDIGLGVVCKAGSKFIGICEAVLFLLQGFDTKELSKELTEKFYKTFPAGTSIKELNHVLQARVSGEFRHFDYGIGNLDIYNEPTPAPYKLSKVSVPVGIFYGKNDLIVSKTDIGRLASELQNVVENYQIEYPQFNNLDFLLAKDVDSLANVYIINTLNTYNGFAPIPTTTTTSTTDSSTSSTDSSTTTTAESSSTENPTTDSSSLLTPSSFVVAQLLLGLSIFQYYFK</sequence>
<organism evidence="10 11">
    <name type="scientific">Psylliodes chrysocephalus</name>
    <dbReference type="NCBI Taxonomy" id="3402493"/>
    <lineage>
        <taxon>Eukaryota</taxon>
        <taxon>Metazoa</taxon>
        <taxon>Ecdysozoa</taxon>
        <taxon>Arthropoda</taxon>
        <taxon>Hexapoda</taxon>
        <taxon>Insecta</taxon>
        <taxon>Pterygota</taxon>
        <taxon>Neoptera</taxon>
        <taxon>Endopterygota</taxon>
        <taxon>Coleoptera</taxon>
        <taxon>Polyphaga</taxon>
        <taxon>Cucujiformia</taxon>
        <taxon>Chrysomeloidea</taxon>
        <taxon>Chrysomelidae</taxon>
        <taxon>Galerucinae</taxon>
        <taxon>Alticini</taxon>
        <taxon>Psylliodes</taxon>
    </lineage>
</organism>
<dbReference type="InterPro" id="IPR029058">
    <property type="entry name" value="AB_hydrolase_fold"/>
</dbReference>
<comment type="similarity">
    <text evidence="1">Belongs to the AB hydrolase superfamily. Lipase family.</text>
</comment>
<dbReference type="PROSITE" id="PS51257">
    <property type="entry name" value="PROKAR_LIPOPROTEIN"/>
    <property type="match status" value="1"/>
</dbReference>
<dbReference type="InterPro" id="IPR006693">
    <property type="entry name" value="AB_hydrolase_lipase"/>
</dbReference>
<keyword evidence="5" id="KW-0443">Lipid metabolism</keyword>
<evidence type="ECO:0000256" key="4">
    <source>
        <dbReference type="ARBA" id="ARBA00022963"/>
    </source>
</evidence>
<dbReference type="GO" id="GO:0016042">
    <property type="term" value="P:lipid catabolic process"/>
    <property type="evidence" value="ECO:0007669"/>
    <property type="project" value="UniProtKB-KW"/>
</dbReference>
<dbReference type="Pfam" id="PF04083">
    <property type="entry name" value="Abhydro_lipase"/>
    <property type="match status" value="1"/>
</dbReference>
<evidence type="ECO:0000256" key="8">
    <source>
        <dbReference type="SAM" id="SignalP"/>
    </source>
</evidence>
<dbReference type="Proteomes" id="UP001153636">
    <property type="component" value="Chromosome 18"/>
</dbReference>